<sequence length="172" mass="19300">MAKSISSRTIQVITYSTPLPTEDVFSLIDAEIARGPPITDWRRPPDITPEQFARRVDVSVGISGFRFYNWYDHGEWLQIYNKAEDPACAARVYVLGNPLIARTLLNRDLRAGLNVPIRLFVMGKPDGKGTELIYHLPSSAIQGDEKMKAAAHVLDEKVAQLVRRVIQPSTKL</sequence>
<keyword evidence="3" id="KW-1185">Reference proteome</keyword>
<dbReference type="InterPro" id="IPR005180">
    <property type="entry name" value="DUF302"/>
</dbReference>
<dbReference type="CDD" id="cd14797">
    <property type="entry name" value="DUF302"/>
    <property type="match status" value="1"/>
</dbReference>
<gene>
    <name evidence="2" type="ORF">MCHLO_10964</name>
</gene>
<evidence type="ECO:0000313" key="2">
    <source>
        <dbReference type="EMBL" id="GAT54081.1"/>
    </source>
</evidence>
<dbReference type="Proteomes" id="UP000815677">
    <property type="component" value="Unassembled WGS sequence"/>
</dbReference>
<proteinExistence type="predicted"/>
<dbReference type="Pfam" id="PF03625">
    <property type="entry name" value="DUF302"/>
    <property type="match status" value="1"/>
</dbReference>
<evidence type="ECO:0000259" key="1">
    <source>
        <dbReference type="Pfam" id="PF03625"/>
    </source>
</evidence>
<feature type="domain" description="DUF302" evidence="1">
    <location>
        <begin position="72"/>
        <end position="135"/>
    </location>
</feature>
<dbReference type="Gene3D" id="3.30.310.70">
    <property type="entry name" value="TT1751-like domain"/>
    <property type="match status" value="1"/>
</dbReference>
<protein>
    <recommendedName>
        <fullName evidence="1">DUF302 domain-containing protein</fullName>
    </recommendedName>
</protein>
<accession>A0ABQ0LSM0</accession>
<dbReference type="EMBL" id="DF848493">
    <property type="protein sequence ID" value="GAT54081.1"/>
    <property type="molecule type" value="Genomic_DNA"/>
</dbReference>
<organism evidence="2 3">
    <name type="scientific">Mycena chlorophos</name>
    <name type="common">Agaric fungus</name>
    <name type="synonym">Agaricus chlorophos</name>
    <dbReference type="NCBI Taxonomy" id="658473"/>
    <lineage>
        <taxon>Eukaryota</taxon>
        <taxon>Fungi</taxon>
        <taxon>Dikarya</taxon>
        <taxon>Basidiomycota</taxon>
        <taxon>Agaricomycotina</taxon>
        <taxon>Agaricomycetes</taxon>
        <taxon>Agaricomycetidae</taxon>
        <taxon>Agaricales</taxon>
        <taxon>Marasmiineae</taxon>
        <taxon>Mycenaceae</taxon>
        <taxon>Mycena</taxon>
    </lineage>
</organism>
<dbReference type="SUPFAM" id="SSF103247">
    <property type="entry name" value="TT1751-like"/>
    <property type="match status" value="1"/>
</dbReference>
<name>A0ABQ0LSM0_MYCCL</name>
<dbReference type="InterPro" id="IPR035923">
    <property type="entry name" value="TT1751-like_sf"/>
</dbReference>
<reference evidence="2" key="1">
    <citation type="submission" date="2014-09" db="EMBL/GenBank/DDBJ databases">
        <title>Genome sequence of the luminous mushroom Mycena chlorophos for searching fungal bioluminescence genes.</title>
        <authorList>
            <person name="Tanaka Y."/>
            <person name="Kasuga D."/>
            <person name="Oba Y."/>
            <person name="Hase S."/>
            <person name="Sato K."/>
            <person name="Oba Y."/>
            <person name="Sakakibara Y."/>
        </authorList>
    </citation>
    <scope>NUCLEOTIDE SEQUENCE</scope>
</reference>
<evidence type="ECO:0000313" key="3">
    <source>
        <dbReference type="Proteomes" id="UP000815677"/>
    </source>
</evidence>